<dbReference type="Pfam" id="PF18962">
    <property type="entry name" value="Por_Secre_tail"/>
    <property type="match status" value="1"/>
</dbReference>
<evidence type="ECO:0000259" key="2">
    <source>
        <dbReference type="Pfam" id="PF18962"/>
    </source>
</evidence>
<dbReference type="Gene3D" id="2.60.40.10">
    <property type="entry name" value="Immunoglobulins"/>
    <property type="match status" value="1"/>
</dbReference>
<evidence type="ECO:0000256" key="1">
    <source>
        <dbReference type="SAM" id="SignalP"/>
    </source>
</evidence>
<reference evidence="3 4" key="1">
    <citation type="submission" date="2014-11" db="EMBL/GenBank/DDBJ databases">
        <title>Genome sequence of Flavihumibacter solisilvae 3-3.</title>
        <authorList>
            <person name="Zhou G."/>
            <person name="Li M."/>
            <person name="Wang G."/>
        </authorList>
    </citation>
    <scope>NUCLEOTIDE SEQUENCE [LARGE SCALE GENOMIC DNA]</scope>
    <source>
        <strain evidence="3 4">3-3</strain>
    </source>
</reference>
<dbReference type="STRING" id="1349421.OI18_13095"/>
<dbReference type="RefSeq" id="WP_082037962.1">
    <property type="nucleotide sequence ID" value="NZ_JSVC01000015.1"/>
</dbReference>
<evidence type="ECO:0000313" key="4">
    <source>
        <dbReference type="Proteomes" id="UP000031408"/>
    </source>
</evidence>
<keyword evidence="4" id="KW-1185">Reference proteome</keyword>
<feature type="domain" description="Secretion system C-terminal sorting" evidence="2">
    <location>
        <begin position="553"/>
        <end position="623"/>
    </location>
</feature>
<dbReference type="InterPro" id="IPR026444">
    <property type="entry name" value="Secre_tail"/>
</dbReference>
<feature type="signal peptide" evidence="1">
    <location>
        <begin position="1"/>
        <end position="19"/>
    </location>
</feature>
<dbReference type="Proteomes" id="UP000031408">
    <property type="component" value="Unassembled WGS sequence"/>
</dbReference>
<name>A0A0C1IIF2_9BACT</name>
<dbReference type="InterPro" id="IPR013783">
    <property type="entry name" value="Ig-like_fold"/>
</dbReference>
<dbReference type="EMBL" id="JSVC01000015">
    <property type="protein sequence ID" value="KIC93970.1"/>
    <property type="molecule type" value="Genomic_DNA"/>
</dbReference>
<proteinExistence type="predicted"/>
<dbReference type="NCBIfam" id="TIGR04183">
    <property type="entry name" value="Por_Secre_tail"/>
    <property type="match status" value="1"/>
</dbReference>
<gene>
    <name evidence="3" type="ORF">OI18_13095</name>
</gene>
<comment type="caution">
    <text evidence="3">The sequence shown here is derived from an EMBL/GenBank/DDBJ whole genome shotgun (WGS) entry which is preliminary data.</text>
</comment>
<organism evidence="3 4">
    <name type="scientific">Flavihumibacter solisilvae</name>
    <dbReference type="NCBI Taxonomy" id="1349421"/>
    <lineage>
        <taxon>Bacteria</taxon>
        <taxon>Pseudomonadati</taxon>
        <taxon>Bacteroidota</taxon>
        <taxon>Chitinophagia</taxon>
        <taxon>Chitinophagales</taxon>
        <taxon>Chitinophagaceae</taxon>
        <taxon>Flavihumibacter</taxon>
    </lineage>
</organism>
<sequence length="629" mass="67806">MKRTSVLLLMTLLCAYAWAQRNGDYRSNGTVRLNAPASWQSFNGSSWVNATTAPSSASLNNNNTITIRAGHTWNNTSNVTMPGRNFTFLMQSNSVTFTAGTSINWGTLSTAIFENTSGTTSYAAGNQTFNNLEIRRSGTSGNFTASFNGSAFTVNNTFSISANSTFGLTSGTLTLNGNNKTFTTTGNLSLQSSTVNITGNSVTLTSNGTVSLTNSFINFDGNTARYNQEAALNMNNSIIDFKGNNAEMNQDGDISFLNTSASSSFIRLLESNGKINQNASISGASATNYIQLGRSSTATKTFSILLFELEFPIGTANNYLPLSIQRGWLTFPTLTIAVFEGMTNNGQSNGTAFSNAQKSNLVDAVWRVTSSANFTPTSINLGWQEPLEGPSFAKLTSNIGMSYFNAAANDWTTSFGAGNGLLNTVNRSTTIPTIGSSGISFGVGMIGVVLPIKLTDFRAVPQQTSVQLSWTANTQGSSYFEVERASSLNGNYAVIGQIPTDGIGEQNYKFIDPRPMNGSYYRIRTVAENREPAYSTALKVQFGDNRFSLEKLFPTVSQGQLNLVISNPKTESVTIEIVDMNGRNHSQESKQLSGGSNQYQLNTSHLPNGSYLVLIKKGDTRITGRFLRQ</sequence>
<keyword evidence="1" id="KW-0732">Signal</keyword>
<dbReference type="AlphaFoldDB" id="A0A0C1IIF2"/>
<feature type="chain" id="PRO_5002147227" description="Secretion system C-terminal sorting domain-containing protein" evidence="1">
    <location>
        <begin position="20"/>
        <end position="629"/>
    </location>
</feature>
<dbReference type="OrthoDB" id="617217at2"/>
<evidence type="ECO:0000313" key="3">
    <source>
        <dbReference type="EMBL" id="KIC93970.1"/>
    </source>
</evidence>
<accession>A0A0C1IIF2</accession>
<protein>
    <recommendedName>
        <fullName evidence="2">Secretion system C-terminal sorting domain-containing protein</fullName>
    </recommendedName>
</protein>